<dbReference type="Proteomes" id="UP001208689">
    <property type="component" value="Chromosome"/>
</dbReference>
<name>A0ABY6HRB1_9ARCH</name>
<proteinExistence type="predicted"/>
<organism evidence="1 2">
    <name type="scientific">Candidatus Lokiarchaeum ossiferum</name>
    <dbReference type="NCBI Taxonomy" id="2951803"/>
    <lineage>
        <taxon>Archaea</taxon>
        <taxon>Promethearchaeati</taxon>
        <taxon>Promethearchaeota</taxon>
        <taxon>Promethearchaeia</taxon>
        <taxon>Promethearchaeales</taxon>
        <taxon>Promethearchaeaceae</taxon>
        <taxon>Candidatus Lokiarchaeum</taxon>
    </lineage>
</organism>
<accession>A0ABY6HRB1</accession>
<keyword evidence="2" id="KW-1185">Reference proteome</keyword>
<sequence length="272" mass="32546">MKKYPVSLIDLILTPIIMKGYNPILKDLPPPGIYHIRDLCSFGGYSYSAIQTAMSRAKKKGEIMEYIDDIGVKRYKLCRMYQNIGEIARKSYEDSDDFTMIIFSFRTNDEIQRRKARKILNLFGFRYFTKNVYIRKKILEKPFMDTIKTEGLEQNVFLFHCEDPHSEFFKQKLLKQVHMKEAVQRTIDYKKNMEEFLSADLNGREYSRRYFYNGPNHNKICFDEEPPVPESYFPHQYPMKELKQSITSISENRINDIIEYYLEIENKYKKNN</sequence>
<reference evidence="1" key="1">
    <citation type="submission" date="2022-09" db="EMBL/GenBank/DDBJ databases">
        <title>Actin cytoskeleton and complex cell architecture in an #Asgard archaeon.</title>
        <authorList>
            <person name="Ponce Toledo R.I."/>
            <person name="Schleper C."/>
            <person name="Rodrigues Oliveira T."/>
            <person name="Wollweber F."/>
            <person name="Xu J."/>
            <person name="Rittmann S."/>
            <person name="Klingl A."/>
            <person name="Pilhofer M."/>
        </authorList>
    </citation>
    <scope>NUCLEOTIDE SEQUENCE</scope>
    <source>
        <strain evidence="1">B-35</strain>
    </source>
</reference>
<evidence type="ECO:0000313" key="2">
    <source>
        <dbReference type="Proteomes" id="UP001208689"/>
    </source>
</evidence>
<dbReference type="EMBL" id="CP104013">
    <property type="protein sequence ID" value="UYP46044.1"/>
    <property type="molecule type" value="Genomic_DNA"/>
</dbReference>
<evidence type="ECO:0000313" key="1">
    <source>
        <dbReference type="EMBL" id="UYP46044.1"/>
    </source>
</evidence>
<gene>
    <name evidence="1" type="ORF">NEF87_002329</name>
</gene>
<protein>
    <submittedName>
        <fullName evidence="1">Uncharacterized protein</fullName>
    </submittedName>
</protein>